<dbReference type="EMBL" id="BNCQ01000014">
    <property type="protein sequence ID" value="GIM03867.1"/>
    <property type="molecule type" value="Genomic_DNA"/>
</dbReference>
<dbReference type="Proteomes" id="UP000747110">
    <property type="component" value="Unassembled WGS sequence"/>
</dbReference>
<dbReference type="EMBL" id="BNCP01000025">
    <property type="protein sequence ID" value="GIL83026.1"/>
    <property type="molecule type" value="Genomic_DNA"/>
</dbReference>
<gene>
    <name evidence="1" type="ORF">Vretifemale_11635</name>
    <name evidence="2" type="ORF">Vretimale_8542</name>
</gene>
<name>A0A8J4LMT4_9CHLO</name>
<evidence type="ECO:0000313" key="1">
    <source>
        <dbReference type="EMBL" id="GIL83026.1"/>
    </source>
</evidence>
<comment type="caution">
    <text evidence="2">The sequence shown here is derived from an EMBL/GenBank/DDBJ whole genome shotgun (WGS) entry which is preliminary data.</text>
</comment>
<accession>A0A8J4LMT4</accession>
<protein>
    <submittedName>
        <fullName evidence="2">Uncharacterized protein</fullName>
    </submittedName>
</protein>
<dbReference type="Proteomes" id="UP000722791">
    <property type="component" value="Unassembled WGS sequence"/>
</dbReference>
<dbReference type="AlphaFoldDB" id="A0A8J4LMT4"/>
<proteinExistence type="predicted"/>
<keyword evidence="4" id="KW-1185">Reference proteome</keyword>
<evidence type="ECO:0000313" key="2">
    <source>
        <dbReference type="EMBL" id="GIM03867.1"/>
    </source>
</evidence>
<evidence type="ECO:0000313" key="4">
    <source>
        <dbReference type="Proteomes" id="UP000747110"/>
    </source>
</evidence>
<reference evidence="2" key="1">
    <citation type="journal article" date="2021" name="Proc. Natl. Acad. Sci. U.S.A.">
        <title>Three genomes in the algal genus Volvox reveal the fate of a haploid sex-determining region after a transition to homothallism.</title>
        <authorList>
            <person name="Yamamoto K."/>
            <person name="Hamaji T."/>
            <person name="Kawai-Toyooka H."/>
            <person name="Matsuzaki R."/>
            <person name="Takahashi F."/>
            <person name="Nishimura Y."/>
            <person name="Kawachi M."/>
            <person name="Noguchi H."/>
            <person name="Minakuchi Y."/>
            <person name="Umen J.G."/>
            <person name="Toyoda A."/>
            <person name="Nozaki H."/>
        </authorList>
    </citation>
    <scope>NUCLEOTIDE SEQUENCE</scope>
    <source>
        <strain evidence="2">NIES-3785</strain>
        <strain evidence="1">NIES-3786</strain>
    </source>
</reference>
<evidence type="ECO:0000313" key="3">
    <source>
        <dbReference type="Proteomes" id="UP000722791"/>
    </source>
</evidence>
<organism evidence="2 3">
    <name type="scientific">Volvox reticuliferus</name>
    <dbReference type="NCBI Taxonomy" id="1737510"/>
    <lineage>
        <taxon>Eukaryota</taxon>
        <taxon>Viridiplantae</taxon>
        <taxon>Chlorophyta</taxon>
        <taxon>core chlorophytes</taxon>
        <taxon>Chlorophyceae</taxon>
        <taxon>CS clade</taxon>
        <taxon>Chlamydomonadales</taxon>
        <taxon>Volvocaceae</taxon>
        <taxon>Volvox</taxon>
    </lineage>
</organism>
<sequence>MDPIGLPSELGPQRKVFPDLDKPATLGPLLVRVLPASQHCSMLQSLHETHASVSAFIVWAGQASCRVAGLRLIEEPLIPFFSLLAFSQPALRLHDRGAEELLRSRMRATST</sequence>